<gene>
    <name evidence="2" type="ORF">PUV54_02385</name>
</gene>
<feature type="domain" description="YdhG-like" evidence="1">
    <location>
        <begin position="17"/>
        <end position="113"/>
    </location>
</feature>
<dbReference type="KEGG" id="hfl:PUV54_02385"/>
<dbReference type="InterPro" id="IPR016786">
    <property type="entry name" value="YdeI_bac"/>
</dbReference>
<evidence type="ECO:0000313" key="3">
    <source>
        <dbReference type="Proteomes" id="UP001214043"/>
    </source>
</evidence>
<sequence>MKKAKSPDDYFKKLDQWGPELRKLREIINATELVEEIKWGMPCYTFNGKNVVGVCGFKSHFGLWFYQGALLKDEKKILINAQEGKTKAMRQWRMTSAADIKPQIIKRYLKESIALARDGKEIKPARKKPLAMPPELENALSKNKRAATAFEKLTPGLKREYADYIAEAKRADTKERRIKKIMPMIAKGAGLNDKYR</sequence>
<dbReference type="InterPro" id="IPR014922">
    <property type="entry name" value="YdhG-like"/>
</dbReference>
<reference evidence="2" key="1">
    <citation type="submission" date="2023-02" db="EMBL/GenBank/DDBJ databases">
        <title>Genome sequence of Hyphococcus flavus.</title>
        <authorList>
            <person name="Rong J.-C."/>
            <person name="Zhao Q."/>
            <person name="Yi M."/>
            <person name="Wu J.-Y."/>
        </authorList>
    </citation>
    <scope>NUCLEOTIDE SEQUENCE</scope>
    <source>
        <strain evidence="2">MCCC 1K03223</strain>
    </source>
</reference>
<evidence type="ECO:0000313" key="2">
    <source>
        <dbReference type="EMBL" id="WDI32037.1"/>
    </source>
</evidence>
<dbReference type="SUPFAM" id="SSF159888">
    <property type="entry name" value="YdhG-like"/>
    <property type="match status" value="1"/>
</dbReference>
<name>A0AAF0CHL0_9PROT</name>
<dbReference type="Gene3D" id="3.90.1150.200">
    <property type="match status" value="1"/>
</dbReference>
<dbReference type="PIRSF" id="PIRSF021308">
    <property type="entry name" value="UCP021308"/>
    <property type="match status" value="1"/>
</dbReference>
<dbReference type="Proteomes" id="UP001214043">
    <property type="component" value="Chromosome"/>
</dbReference>
<evidence type="ECO:0000259" key="1">
    <source>
        <dbReference type="Pfam" id="PF08818"/>
    </source>
</evidence>
<dbReference type="EMBL" id="CP118166">
    <property type="protein sequence ID" value="WDI32037.1"/>
    <property type="molecule type" value="Genomic_DNA"/>
</dbReference>
<dbReference type="RefSeq" id="WP_274493922.1">
    <property type="nucleotide sequence ID" value="NZ_CP118166.1"/>
</dbReference>
<organism evidence="2 3">
    <name type="scientific">Hyphococcus flavus</name>
    <dbReference type="NCBI Taxonomy" id="1866326"/>
    <lineage>
        <taxon>Bacteria</taxon>
        <taxon>Pseudomonadati</taxon>
        <taxon>Pseudomonadota</taxon>
        <taxon>Alphaproteobacteria</taxon>
        <taxon>Parvularculales</taxon>
        <taxon>Parvularculaceae</taxon>
        <taxon>Hyphococcus</taxon>
    </lineage>
</organism>
<dbReference type="Pfam" id="PF13376">
    <property type="entry name" value="OmdA"/>
    <property type="match status" value="1"/>
</dbReference>
<dbReference type="Pfam" id="PF08818">
    <property type="entry name" value="DUF1801"/>
    <property type="match status" value="1"/>
</dbReference>
<accession>A0AAF0CHL0</accession>
<proteinExistence type="predicted"/>
<dbReference type="AlphaFoldDB" id="A0AAF0CHL0"/>
<keyword evidence="3" id="KW-1185">Reference proteome</keyword>
<protein>
    <submittedName>
        <fullName evidence="2">YdeI/OmpD-associated family protein</fullName>
    </submittedName>
</protein>